<evidence type="ECO:0000313" key="2">
    <source>
        <dbReference type="Proteomes" id="UP001163687"/>
    </source>
</evidence>
<sequence>MYVPDITETWLSLISERAAGEHLQVDFTFIQRYGHLCPVCGQEPRRREPYPGVVLETYHDAARRLVIPFWACQPCSRLLRDGDETGRDLLALRVRHRLEEFLV</sequence>
<reference evidence="1" key="1">
    <citation type="submission" date="2022-03" db="EMBL/GenBank/DDBJ databases">
        <title>Complete genome sequence of Caldinitratiruptor microaerophilus.</title>
        <authorList>
            <person name="Mukaiyama R."/>
            <person name="Nishiyama T."/>
            <person name="Ueda K."/>
        </authorList>
    </citation>
    <scope>NUCLEOTIDE SEQUENCE</scope>
    <source>
        <strain evidence="1">JCM 16183</strain>
    </source>
</reference>
<keyword evidence="2" id="KW-1185">Reference proteome</keyword>
<proteinExistence type="predicted"/>
<dbReference type="EMBL" id="AP025628">
    <property type="protein sequence ID" value="BDG60442.1"/>
    <property type="molecule type" value="Genomic_DNA"/>
</dbReference>
<dbReference type="KEGG" id="cmic:caldi_15320"/>
<name>A0AA35CJV2_9FIRM</name>
<protein>
    <submittedName>
        <fullName evidence="1">Uncharacterized protein</fullName>
    </submittedName>
</protein>
<gene>
    <name evidence="1" type="ORF">caldi_15320</name>
</gene>
<dbReference type="Proteomes" id="UP001163687">
    <property type="component" value="Chromosome"/>
</dbReference>
<accession>A0AA35CJV2</accession>
<dbReference type="AlphaFoldDB" id="A0AA35CJV2"/>
<organism evidence="1 2">
    <name type="scientific">Caldinitratiruptor microaerophilus</name>
    <dbReference type="NCBI Taxonomy" id="671077"/>
    <lineage>
        <taxon>Bacteria</taxon>
        <taxon>Bacillati</taxon>
        <taxon>Bacillota</taxon>
        <taxon>Clostridia</taxon>
        <taxon>Eubacteriales</taxon>
        <taxon>Symbiobacteriaceae</taxon>
        <taxon>Caldinitratiruptor</taxon>
    </lineage>
</organism>
<evidence type="ECO:0000313" key="1">
    <source>
        <dbReference type="EMBL" id="BDG60442.1"/>
    </source>
</evidence>
<dbReference type="RefSeq" id="WP_264844466.1">
    <property type="nucleotide sequence ID" value="NZ_AP025628.1"/>
</dbReference>